<dbReference type="STRING" id="1454201.NMS_0602"/>
<dbReference type="OrthoDB" id="9762792at2"/>
<dbReference type="EMBL" id="AP014548">
    <property type="protein sequence ID" value="BAO54611.1"/>
    <property type="molecule type" value="Genomic_DNA"/>
</dbReference>
<evidence type="ECO:0000313" key="2">
    <source>
        <dbReference type="EMBL" id="BAO54611.1"/>
    </source>
</evidence>
<dbReference type="InterPro" id="IPR038726">
    <property type="entry name" value="PDDEXK_AddAB-type"/>
</dbReference>
<dbReference type="Gene3D" id="3.90.320.10">
    <property type="match status" value="1"/>
</dbReference>
<proteinExistence type="predicted"/>
<evidence type="ECO:0000259" key="1">
    <source>
        <dbReference type="Pfam" id="PF12705"/>
    </source>
</evidence>
<sequence>MQSFIQNVLDSLKSKDIDITQVHYIVPSRRVGLFLNKAIARSQEQPIFEPKTSSIEEFIQELSKLHILPDLDILPYFYTAYCHVEPEDKRDSFDAFIGWAPTILKDFNEIDRYLVDTKEFFNYLGNFKALDTTSHWSLEANPTQMITQYLDFWKKLSKYYEALKEVLTTNQIAYQGLAYRIAFAKANLKEKPTAEKPIVFLGLNALNTAEAEIIQLLLQKGNTHIYWDADSYFVDRPYHEAGKFIREHRDKWSYYQNNPLELLGTNYENEKNIHIISSTGNLGIVQAASTYLSQLSEAELLETAVVLADEQLLLPLLSAIPDNVKAFNITMGLSMDQLPLASFFTDLFKLHREYTSEGFYYKNVIRVLESSFASMLSADEVAYSLKKIRSENLIYVNLEQLDSKDSSFLDSLLKPIQDPKEILLLASEILVELKQVLINQPKSQLELEQLLAMTEIQNELQQLVNENKGIKDLRTLTFLLRQLLPLKKLDFIGEPIQGLQLMGLLETRALDYKNVLMLSVNEGVLPAGKSFSSYIPYEMKKQFDLPTYTEKDSVYAYHFYRLLHRCQSATFIYNSESDTLGGGEKSRFLLQLETDQVLTHQLKHTSYYHKINPVEQTLIEIKKEEPYFKRLKQVAEKGFSPSALTSYVRNPLEFFANKILSVSDLEEVEEDIALNTMGSIIHEALDQLYQGYQKRILTLEDFKIIEKQIPSELDIAYKKCYLSKSLPVGKNKIIYEVSLHYVKKMIASDKQLVQSGKELIIESVEQDLATVIEVPNVGSVRLHGKVDRVDQLDGVLRIIDYKSGSVTQRNVAIDNDYSVLKNDYERSKAFQVLMYAYLYLKNYPTRDIEAGIISFKNFNAGFISFALKSGYKFEPKTIDQEVMDHFEVQLIQLIQELFNPELPLLEKAV</sequence>
<dbReference type="InterPro" id="IPR027417">
    <property type="entry name" value="P-loop_NTPase"/>
</dbReference>
<dbReference type="HOGENOM" id="CLU_013279_0_0_10"/>
<reference evidence="2 3" key="1">
    <citation type="journal article" date="2014" name="Proc. Natl. Acad. Sci. U.S.A.">
        <title>Functional characterization of flavobacteria rhodopsins reveals a unique class of light-driven chloride pump in bacteria.</title>
        <authorList>
            <person name="Yoshizawa S."/>
            <person name="Kumagai Y."/>
            <person name="Kim H."/>
            <person name="Ogura Y."/>
            <person name="Hayashi T."/>
            <person name="Iwasaki W."/>
            <person name="DeLong E.F."/>
            <person name="Kogure K."/>
        </authorList>
    </citation>
    <scope>NUCLEOTIDE SEQUENCE [LARGE SCALE GENOMIC DNA]</scope>
    <source>
        <strain evidence="2 3">S1-08</strain>
    </source>
</reference>
<accession>W8VZI0</accession>
<dbReference type="SUPFAM" id="SSF52540">
    <property type="entry name" value="P-loop containing nucleoside triphosphate hydrolases"/>
    <property type="match status" value="1"/>
</dbReference>
<dbReference type="KEGG" id="nmf:NMS_0602"/>
<keyword evidence="3" id="KW-1185">Reference proteome</keyword>
<gene>
    <name evidence="2" type="ORF">NMS_0602</name>
</gene>
<organism evidence="2 3">
    <name type="scientific">Nonlabens marinus S1-08</name>
    <dbReference type="NCBI Taxonomy" id="1454201"/>
    <lineage>
        <taxon>Bacteria</taxon>
        <taxon>Pseudomonadati</taxon>
        <taxon>Bacteroidota</taxon>
        <taxon>Flavobacteriia</taxon>
        <taxon>Flavobacteriales</taxon>
        <taxon>Flavobacteriaceae</taxon>
        <taxon>Nonlabens</taxon>
    </lineage>
</organism>
<protein>
    <recommendedName>
        <fullName evidence="1">PD-(D/E)XK endonuclease-like domain-containing protein</fullName>
    </recommendedName>
</protein>
<dbReference type="Pfam" id="PF12705">
    <property type="entry name" value="PDDEXK_1"/>
    <property type="match status" value="1"/>
</dbReference>
<dbReference type="AlphaFoldDB" id="W8VZI0"/>
<dbReference type="Proteomes" id="UP000031760">
    <property type="component" value="Chromosome"/>
</dbReference>
<evidence type="ECO:0000313" key="3">
    <source>
        <dbReference type="Proteomes" id="UP000031760"/>
    </source>
</evidence>
<dbReference type="InterPro" id="IPR011335">
    <property type="entry name" value="Restrct_endonuc-II-like"/>
</dbReference>
<dbReference type="RefSeq" id="WP_041495322.1">
    <property type="nucleotide sequence ID" value="NZ_AP014548.1"/>
</dbReference>
<name>W8VZI0_9FLAO</name>
<dbReference type="SUPFAM" id="SSF52980">
    <property type="entry name" value="Restriction endonuclease-like"/>
    <property type="match status" value="1"/>
</dbReference>
<feature type="domain" description="PD-(D/E)XK endonuclease-like" evidence="1">
    <location>
        <begin position="639"/>
        <end position="904"/>
    </location>
</feature>
<dbReference type="InterPro" id="IPR011604">
    <property type="entry name" value="PDDEXK-like_dom_sf"/>
</dbReference>